<proteinExistence type="predicted"/>
<dbReference type="InterPro" id="IPR034228">
    <property type="entry name" value="Nop6_RRM"/>
</dbReference>
<dbReference type="FunFam" id="3.30.70.330:FF:000376">
    <property type="entry name" value="Putative RNA binding protein"/>
    <property type="match status" value="1"/>
</dbReference>
<dbReference type="RefSeq" id="XP_008088390.1">
    <property type="nucleotide sequence ID" value="XM_008090199.1"/>
</dbReference>
<keyword evidence="1 2" id="KW-0694">RNA-binding</keyword>
<dbReference type="CDD" id="cd12400">
    <property type="entry name" value="RRM_Nop6"/>
    <property type="match status" value="1"/>
</dbReference>
<dbReference type="Proteomes" id="UP000016922">
    <property type="component" value="Unassembled WGS sequence"/>
</dbReference>
<feature type="compositionally biased region" description="Basic residues" evidence="3">
    <location>
        <begin position="76"/>
        <end position="85"/>
    </location>
</feature>
<evidence type="ECO:0000313" key="6">
    <source>
        <dbReference type="Proteomes" id="UP000016922"/>
    </source>
</evidence>
<keyword evidence="6" id="KW-1185">Reference proteome</keyword>
<dbReference type="GO" id="GO:0042274">
    <property type="term" value="P:ribosomal small subunit biogenesis"/>
    <property type="evidence" value="ECO:0007669"/>
    <property type="project" value="TreeGrafter"/>
</dbReference>
<dbReference type="Gene3D" id="3.30.70.330">
    <property type="match status" value="1"/>
</dbReference>
<dbReference type="OMA" id="IKAHFAS"/>
<evidence type="ECO:0000256" key="2">
    <source>
        <dbReference type="PROSITE-ProRule" id="PRU00176"/>
    </source>
</evidence>
<gene>
    <name evidence="5" type="ORF">GLAREA_08153</name>
</gene>
<evidence type="ECO:0000256" key="3">
    <source>
        <dbReference type="SAM" id="MobiDB-lite"/>
    </source>
</evidence>
<dbReference type="STRING" id="1116229.S3CCQ2"/>
<feature type="compositionally biased region" description="Acidic residues" evidence="3">
    <location>
        <begin position="89"/>
        <end position="98"/>
    </location>
</feature>
<feature type="compositionally biased region" description="Basic and acidic residues" evidence="3">
    <location>
        <begin position="274"/>
        <end position="308"/>
    </location>
</feature>
<feature type="compositionally biased region" description="Basic and acidic residues" evidence="3">
    <location>
        <begin position="114"/>
        <end position="125"/>
    </location>
</feature>
<name>S3CCQ2_GLAL2</name>
<feature type="region of interest" description="Disordered" evidence="3">
    <location>
        <begin position="1"/>
        <end position="181"/>
    </location>
</feature>
<sequence length="331" mass="37194">MAPAKHHQDATRAERKAKKRKLQDAIPDLPEEKDQDSLDNVGTGELMDKKVKKRKRDLAADTGTTDGTEGEEDKRARKKEKRKKKSQEVDEPIQEENPVESVTDEAPRKSKKERKAERKAKEAAEALKTAADPEATSKDHPNAEENTVKTDTAAKKNNRNREKQRKSANKTPLNGEEEKPKTPAKFIVFIGNLPFSATKASITSHFASVKPKSVRALTQKDDPTKSKGCAFVEFEGYDHMKTCLKLFHHSVFDDGISPARKINVELTAGGGGNTKDRRNKIQDKNTKLNEERVRRLQEEEKAKWEKRANQPAQPLDENGIHPSRRGIVPKG</sequence>
<feature type="compositionally biased region" description="Basic and acidic residues" evidence="3">
    <location>
        <begin position="135"/>
        <end position="154"/>
    </location>
</feature>
<dbReference type="GO" id="GO:0019843">
    <property type="term" value="F:rRNA binding"/>
    <property type="evidence" value="ECO:0007669"/>
    <property type="project" value="TreeGrafter"/>
</dbReference>
<dbReference type="SMART" id="SM00360">
    <property type="entry name" value="RRM"/>
    <property type="match status" value="1"/>
</dbReference>
<dbReference type="SUPFAM" id="SSF54928">
    <property type="entry name" value="RNA-binding domain, RBD"/>
    <property type="match status" value="1"/>
</dbReference>
<feature type="domain" description="RRM" evidence="4">
    <location>
        <begin position="186"/>
        <end position="269"/>
    </location>
</feature>
<dbReference type="Pfam" id="PF00076">
    <property type="entry name" value="RRM_1"/>
    <property type="match status" value="1"/>
</dbReference>
<dbReference type="InterPro" id="IPR000504">
    <property type="entry name" value="RRM_dom"/>
</dbReference>
<organism evidence="5 6">
    <name type="scientific">Glarea lozoyensis (strain ATCC 20868 / MF5171)</name>
    <dbReference type="NCBI Taxonomy" id="1116229"/>
    <lineage>
        <taxon>Eukaryota</taxon>
        <taxon>Fungi</taxon>
        <taxon>Dikarya</taxon>
        <taxon>Ascomycota</taxon>
        <taxon>Pezizomycotina</taxon>
        <taxon>Leotiomycetes</taxon>
        <taxon>Helotiales</taxon>
        <taxon>Helotiaceae</taxon>
        <taxon>Glarea</taxon>
    </lineage>
</organism>
<protein>
    <submittedName>
        <fullName evidence="5">RNA-binding, RBD</fullName>
    </submittedName>
</protein>
<dbReference type="PROSITE" id="PS50102">
    <property type="entry name" value="RRM"/>
    <property type="match status" value="1"/>
</dbReference>
<accession>S3CCQ2</accession>
<evidence type="ECO:0000259" key="4">
    <source>
        <dbReference type="PROSITE" id="PS50102"/>
    </source>
</evidence>
<dbReference type="InterPro" id="IPR012677">
    <property type="entry name" value="Nucleotide-bd_a/b_plait_sf"/>
</dbReference>
<feature type="region of interest" description="Disordered" evidence="3">
    <location>
        <begin position="266"/>
        <end position="331"/>
    </location>
</feature>
<feature type="compositionally biased region" description="Basic and acidic residues" evidence="3">
    <location>
        <begin position="1"/>
        <end position="14"/>
    </location>
</feature>
<dbReference type="OrthoDB" id="167718at2759"/>
<dbReference type="PANTHER" id="PTHR23236">
    <property type="entry name" value="EUKARYOTIC TRANSLATION INITIATION FACTOR 4B/4H"/>
    <property type="match status" value="1"/>
</dbReference>
<dbReference type="GO" id="GO:0005730">
    <property type="term" value="C:nucleolus"/>
    <property type="evidence" value="ECO:0007669"/>
    <property type="project" value="TreeGrafter"/>
</dbReference>
<dbReference type="InterPro" id="IPR035979">
    <property type="entry name" value="RBD_domain_sf"/>
</dbReference>
<dbReference type="eggNOG" id="KOG0118">
    <property type="taxonomic scope" value="Eukaryota"/>
</dbReference>
<dbReference type="KEGG" id="glz:GLAREA_08153"/>
<feature type="compositionally biased region" description="Basic residues" evidence="3">
    <location>
        <begin position="156"/>
        <end position="168"/>
    </location>
</feature>
<dbReference type="PANTHER" id="PTHR23236:SF51">
    <property type="entry name" value="NUCLEOLAR PROTEIN 6"/>
    <property type="match status" value="1"/>
</dbReference>
<dbReference type="GeneID" id="19467203"/>
<dbReference type="AlphaFoldDB" id="S3CCQ2"/>
<dbReference type="EMBL" id="KE145373">
    <property type="protein sequence ID" value="EPE24302.1"/>
    <property type="molecule type" value="Genomic_DNA"/>
</dbReference>
<evidence type="ECO:0000256" key="1">
    <source>
        <dbReference type="ARBA" id="ARBA00022884"/>
    </source>
</evidence>
<reference evidence="5 6" key="1">
    <citation type="journal article" date="2013" name="BMC Genomics">
        <title>Genomics-driven discovery of the pneumocandin biosynthetic gene cluster in the fungus Glarea lozoyensis.</title>
        <authorList>
            <person name="Chen L."/>
            <person name="Yue Q."/>
            <person name="Zhang X."/>
            <person name="Xiang M."/>
            <person name="Wang C."/>
            <person name="Li S."/>
            <person name="Che Y."/>
            <person name="Ortiz-Lopez F.J."/>
            <person name="Bills G.F."/>
            <person name="Liu X."/>
            <person name="An Z."/>
        </authorList>
    </citation>
    <scope>NUCLEOTIDE SEQUENCE [LARGE SCALE GENOMIC DNA]</scope>
    <source>
        <strain evidence="6">ATCC 20868 / MF5171</strain>
    </source>
</reference>
<evidence type="ECO:0000313" key="5">
    <source>
        <dbReference type="EMBL" id="EPE24302.1"/>
    </source>
</evidence>
<dbReference type="HOGENOM" id="CLU_037639_0_2_1"/>